<evidence type="ECO:0000259" key="9">
    <source>
        <dbReference type="Pfam" id="PF04695"/>
    </source>
</evidence>
<evidence type="ECO:0000313" key="11">
    <source>
        <dbReference type="Proteomes" id="UP001055219"/>
    </source>
</evidence>
<dbReference type="GeneID" id="75827725"/>
<dbReference type="InterPro" id="IPR006785">
    <property type="entry name" value="Pex14_N"/>
</dbReference>
<protein>
    <recommendedName>
        <fullName evidence="4 7">Peroxisomal membrane protein PEX14</fullName>
    </recommendedName>
    <alternativeName>
        <fullName evidence="5 7">Peroxin-14</fullName>
    </alternativeName>
</protein>
<name>A0A9P9XZG3_9HYPO</name>
<accession>A0A9P9XZG3</accession>
<dbReference type="EMBL" id="JAGIXG020000029">
    <property type="protein sequence ID" value="KAI6780702.1"/>
    <property type="molecule type" value="Genomic_DNA"/>
</dbReference>
<dbReference type="InterPro" id="IPR025655">
    <property type="entry name" value="PEX14"/>
</dbReference>
<evidence type="ECO:0000256" key="1">
    <source>
        <dbReference type="ARBA" id="ARBA00005443"/>
    </source>
</evidence>
<keyword evidence="7" id="KW-0813">Transport</keyword>
<dbReference type="RefSeq" id="XP_051361558.1">
    <property type="nucleotide sequence ID" value="XM_051507262.1"/>
</dbReference>
<proteinExistence type="inferred from homology"/>
<dbReference type="GO" id="GO:0016560">
    <property type="term" value="P:protein import into peroxisome matrix, docking"/>
    <property type="evidence" value="ECO:0007669"/>
    <property type="project" value="UniProtKB-UniRule"/>
</dbReference>
<evidence type="ECO:0000256" key="2">
    <source>
        <dbReference type="ARBA" id="ARBA00023010"/>
    </source>
</evidence>
<feature type="domain" description="Peroxisome membrane anchor protein Pex14p N-terminal" evidence="9">
    <location>
        <begin position="27"/>
        <end position="69"/>
    </location>
</feature>
<feature type="region of interest" description="Disordered" evidence="8">
    <location>
        <begin position="56"/>
        <end position="146"/>
    </location>
</feature>
<evidence type="ECO:0000256" key="3">
    <source>
        <dbReference type="ARBA" id="ARBA00023140"/>
    </source>
</evidence>
<dbReference type="GO" id="GO:0005102">
    <property type="term" value="F:signaling receptor binding"/>
    <property type="evidence" value="ECO:0007669"/>
    <property type="project" value="TreeGrafter"/>
</dbReference>
<feature type="region of interest" description="Disordered" evidence="8">
    <location>
        <begin position="1"/>
        <end position="30"/>
    </location>
</feature>
<organism evidence="10 11">
    <name type="scientific">Emericellopsis cladophorae</name>
    <dbReference type="NCBI Taxonomy" id="2686198"/>
    <lineage>
        <taxon>Eukaryota</taxon>
        <taxon>Fungi</taxon>
        <taxon>Dikarya</taxon>
        <taxon>Ascomycota</taxon>
        <taxon>Pezizomycotina</taxon>
        <taxon>Sordariomycetes</taxon>
        <taxon>Hypocreomycetidae</taxon>
        <taxon>Hypocreales</taxon>
        <taxon>Bionectriaceae</taxon>
        <taxon>Emericellopsis</taxon>
    </lineage>
</organism>
<comment type="similarity">
    <text evidence="1 7">Belongs to the peroxin-14 family.</text>
</comment>
<comment type="subcellular location">
    <subcellularLocation>
        <location evidence="6 7">Peroxisome membrane</location>
    </subcellularLocation>
</comment>
<feature type="compositionally biased region" description="Low complexity" evidence="8">
    <location>
        <begin position="99"/>
        <end position="124"/>
    </location>
</feature>
<sequence length="357" mass="39039">MGDADADDKPNNGIPDWQRKNETEENAEDSLAVARRFLQDEHVKSESRDKKVAFLKAKGIDDSDIEALVDESPSSPTESSATEVRALHNPHPLKWTDRPQTNSTPSPTPVSKTTPSRSEPSSPTADTEPTSHPPVVTYPEFLATPSQPPPLVTTARLLATLQITTLVSTLVVGTSKFVLSPMLESLTTSRVELHDDVSGQLDKMLTLLEGTVSTVPTTAKPKTDADEDEDDPSEMFHRDVGTQTFLPIASSTTTTTTTTKASPSEIQATRLQGFTKSLGEIKEGLRSQSDDISDIKTLVDVFRDDLDALTYKSPVEMDFYSGKKKAEPDDETKKVRDNIRRIKGALLSTRSFPTSAR</sequence>
<evidence type="ECO:0000256" key="8">
    <source>
        <dbReference type="SAM" id="MobiDB-lite"/>
    </source>
</evidence>
<dbReference type="GO" id="GO:1990429">
    <property type="term" value="C:peroxisomal importomer complex"/>
    <property type="evidence" value="ECO:0007669"/>
    <property type="project" value="TreeGrafter"/>
</dbReference>
<comment type="function">
    <text evidence="7">Component of the PEX13-PEX14 docking complex, a translocon channel that specifically mediates the import of peroxisomal cargo proteins bound to PEX5 receptor. The PEX13-PEX14 docking complex forms a large import pore which can be opened to a diameter of about 9 nm. Mechanistically, PEX5 receptor along with cargo proteins associates with the PEX14 subunit of the PEX13-PEX14 docking complex in the cytosol, leading to the insertion of the receptor into the organelle membrane with the concomitant translocation of the cargo into the peroxisome matrix.</text>
</comment>
<evidence type="ECO:0000256" key="7">
    <source>
        <dbReference type="RuleBase" id="RU367032"/>
    </source>
</evidence>
<dbReference type="PANTHER" id="PTHR23058">
    <property type="entry name" value="PEROXISOMAL MEMBRANE PROTEIN PEX14"/>
    <property type="match status" value="1"/>
</dbReference>
<evidence type="ECO:0000256" key="4">
    <source>
        <dbReference type="ARBA" id="ARBA00029502"/>
    </source>
</evidence>
<keyword evidence="7" id="KW-0653">Protein transport</keyword>
<dbReference type="GO" id="GO:0005778">
    <property type="term" value="C:peroxisomal membrane"/>
    <property type="evidence" value="ECO:0007669"/>
    <property type="project" value="UniProtKB-SubCell"/>
</dbReference>
<dbReference type="OrthoDB" id="441517at2759"/>
<feature type="region of interest" description="Disordered" evidence="8">
    <location>
        <begin position="216"/>
        <end position="235"/>
    </location>
</feature>
<dbReference type="Proteomes" id="UP001055219">
    <property type="component" value="Unassembled WGS sequence"/>
</dbReference>
<evidence type="ECO:0000256" key="5">
    <source>
        <dbReference type="ARBA" id="ARBA00029691"/>
    </source>
</evidence>
<evidence type="ECO:0000313" key="10">
    <source>
        <dbReference type="EMBL" id="KAI6780702.1"/>
    </source>
</evidence>
<dbReference type="Pfam" id="PF04695">
    <property type="entry name" value="Pex14_N"/>
    <property type="match status" value="1"/>
</dbReference>
<dbReference type="InterPro" id="IPR036388">
    <property type="entry name" value="WH-like_DNA-bd_sf"/>
</dbReference>
<reference evidence="10" key="2">
    <citation type="submission" date="2022-07" db="EMBL/GenBank/DDBJ databases">
        <authorList>
            <person name="Goncalves M.F.M."/>
            <person name="Hilario S."/>
            <person name="Van De Peer Y."/>
            <person name="Esteves A.C."/>
            <person name="Alves A."/>
        </authorList>
    </citation>
    <scope>NUCLEOTIDE SEQUENCE</scope>
    <source>
        <strain evidence="10">MUM 19.33</strain>
    </source>
</reference>
<reference evidence="10" key="1">
    <citation type="journal article" date="2021" name="J Fungi (Basel)">
        <title>Genomic and Metabolomic Analyses of the Marine Fungus Emericellopsis cladophorae: Insights into Saltwater Adaptability Mechanisms and Its Biosynthetic Potential.</title>
        <authorList>
            <person name="Goncalves M.F.M."/>
            <person name="Hilario S."/>
            <person name="Van de Peer Y."/>
            <person name="Esteves A.C."/>
            <person name="Alves A."/>
        </authorList>
    </citation>
    <scope>NUCLEOTIDE SEQUENCE</scope>
    <source>
        <strain evidence="10">MUM 19.33</strain>
    </source>
</reference>
<dbReference type="PANTHER" id="PTHR23058:SF5">
    <property type="entry name" value="PEROXISOMAL MEMBRANE PROTEIN PEX14"/>
    <property type="match status" value="1"/>
</dbReference>
<dbReference type="Gene3D" id="1.10.10.10">
    <property type="entry name" value="Winged helix-like DNA-binding domain superfamily/Winged helix DNA-binding domain"/>
    <property type="match status" value="1"/>
</dbReference>
<gene>
    <name evidence="10" type="ORF">J7T54_001206</name>
</gene>
<keyword evidence="2" id="KW-0811">Translocation</keyword>
<dbReference type="AlphaFoldDB" id="A0A9P9XZG3"/>
<feature type="compositionally biased region" description="Low complexity" evidence="8">
    <location>
        <begin position="71"/>
        <end position="83"/>
    </location>
</feature>
<evidence type="ECO:0000256" key="6">
    <source>
        <dbReference type="ARBA" id="ARBA00046271"/>
    </source>
</evidence>
<keyword evidence="7" id="KW-0472">Membrane</keyword>
<comment type="caution">
    <text evidence="10">The sequence shown here is derived from an EMBL/GenBank/DDBJ whole genome shotgun (WGS) entry which is preliminary data.</text>
</comment>
<keyword evidence="11" id="KW-1185">Reference proteome</keyword>
<keyword evidence="3 7" id="KW-0576">Peroxisome</keyword>